<keyword evidence="3" id="KW-1185">Reference proteome</keyword>
<dbReference type="RefSeq" id="WP_145055287.1">
    <property type="nucleotide sequence ID" value="NZ_CP036433.1"/>
</dbReference>
<sequence precursor="true">MKSGILFLLATSLLGLGAGSACAETPGEKLAAEAVRNGHKTLAVVPAVVHASTDGDAAVGELGPRGKMLASALYDQLVEASQKGRYQGKFRVVSQRSMSVAMRSRGITVDNLSDPDQVRVLARDLEADEVIAVFRDEQINQEQEHIRRDSGQEEPVGPRAARVVSDHLDVESIDPEQNTALFTERVIEPRTLATAAYQGESWEIRRWQPGGFVNRGIRDGVEPFGIGPEWETLHYAALRSDLDHPYSAAGFPYRLDVYVGDEVREPRRLNTDFGSAYVVELNPGDVYKIGIRNDSERPVYVALYVDGLSVIDQKLVDPSDLEIRRHWMLPPQSGRRFVRGWYTVRRDEDGNPLETQLFDEFKVSNRKDSVAFGQGFEQNLGMITAVFYTVGLEDVQNPGPLNQVVARALPPSALGTGRGLRKEQQLDRVKAEPRGMILGAVTLYYRPAELISKPRDASGDSLILIPGF</sequence>
<feature type="signal peptide" evidence="1">
    <location>
        <begin position="1"/>
        <end position="23"/>
    </location>
</feature>
<dbReference type="Proteomes" id="UP000317648">
    <property type="component" value="Chromosome"/>
</dbReference>
<feature type="chain" id="PRO_5021875424" evidence="1">
    <location>
        <begin position="24"/>
        <end position="468"/>
    </location>
</feature>
<dbReference type="OrthoDB" id="282801at2"/>
<dbReference type="AlphaFoldDB" id="A0A518DXU9"/>
<evidence type="ECO:0000313" key="2">
    <source>
        <dbReference type="EMBL" id="QDU96673.1"/>
    </source>
</evidence>
<dbReference type="KEGG" id="lcre:Pla8534_44940"/>
<dbReference type="PROSITE" id="PS51257">
    <property type="entry name" value="PROKAR_LIPOPROTEIN"/>
    <property type="match status" value="1"/>
</dbReference>
<accession>A0A518DXU9</accession>
<name>A0A518DXU9_9BACT</name>
<reference evidence="2 3" key="1">
    <citation type="submission" date="2019-02" db="EMBL/GenBank/DDBJ databases">
        <title>Deep-cultivation of Planctomycetes and their phenomic and genomic characterization uncovers novel biology.</title>
        <authorList>
            <person name="Wiegand S."/>
            <person name="Jogler M."/>
            <person name="Boedeker C."/>
            <person name="Pinto D."/>
            <person name="Vollmers J."/>
            <person name="Rivas-Marin E."/>
            <person name="Kohn T."/>
            <person name="Peeters S.H."/>
            <person name="Heuer A."/>
            <person name="Rast P."/>
            <person name="Oberbeckmann S."/>
            <person name="Bunk B."/>
            <person name="Jeske O."/>
            <person name="Meyerdierks A."/>
            <person name="Storesund J.E."/>
            <person name="Kallscheuer N."/>
            <person name="Luecker S."/>
            <person name="Lage O.M."/>
            <person name="Pohl T."/>
            <person name="Merkel B.J."/>
            <person name="Hornburger P."/>
            <person name="Mueller R.-W."/>
            <person name="Bruemmer F."/>
            <person name="Labrenz M."/>
            <person name="Spormann A.M."/>
            <person name="Op den Camp H."/>
            <person name="Overmann J."/>
            <person name="Amann R."/>
            <person name="Jetten M.S.M."/>
            <person name="Mascher T."/>
            <person name="Medema M.H."/>
            <person name="Devos D.P."/>
            <person name="Kaster A.-K."/>
            <person name="Ovreas L."/>
            <person name="Rohde M."/>
            <person name="Galperin M.Y."/>
            <person name="Jogler C."/>
        </authorList>
    </citation>
    <scope>NUCLEOTIDE SEQUENCE [LARGE SCALE GENOMIC DNA]</scope>
    <source>
        <strain evidence="2 3">Pla85_3_4</strain>
    </source>
</reference>
<proteinExistence type="predicted"/>
<protein>
    <submittedName>
        <fullName evidence="2">Uncharacterized protein</fullName>
    </submittedName>
</protein>
<evidence type="ECO:0000256" key="1">
    <source>
        <dbReference type="SAM" id="SignalP"/>
    </source>
</evidence>
<dbReference type="EMBL" id="CP036433">
    <property type="protein sequence ID" value="QDU96673.1"/>
    <property type="molecule type" value="Genomic_DNA"/>
</dbReference>
<keyword evidence="1" id="KW-0732">Signal</keyword>
<organism evidence="2 3">
    <name type="scientific">Lignipirellula cremea</name>
    <dbReference type="NCBI Taxonomy" id="2528010"/>
    <lineage>
        <taxon>Bacteria</taxon>
        <taxon>Pseudomonadati</taxon>
        <taxon>Planctomycetota</taxon>
        <taxon>Planctomycetia</taxon>
        <taxon>Pirellulales</taxon>
        <taxon>Pirellulaceae</taxon>
        <taxon>Lignipirellula</taxon>
    </lineage>
</organism>
<gene>
    <name evidence="2" type="ORF">Pla8534_44940</name>
</gene>
<evidence type="ECO:0000313" key="3">
    <source>
        <dbReference type="Proteomes" id="UP000317648"/>
    </source>
</evidence>